<accession>A0A7V7GUG4</accession>
<gene>
    <name evidence="3" type="ORF">DT594_10050</name>
</gene>
<dbReference type="PANTHER" id="PTHR43312">
    <property type="entry name" value="D-THREO-ALDOSE 1-DEHYDROGENASE"/>
    <property type="match status" value="1"/>
</dbReference>
<protein>
    <submittedName>
        <fullName evidence="3">Aldo/keto reductase</fullName>
    </submittedName>
</protein>
<feature type="domain" description="NADP-dependent oxidoreductase" evidence="2">
    <location>
        <begin position="49"/>
        <end position="304"/>
    </location>
</feature>
<feature type="chain" id="PRO_5030952145" evidence="1">
    <location>
        <begin position="28"/>
        <end position="315"/>
    </location>
</feature>
<comment type="caution">
    <text evidence="3">The sequence shown here is derived from an EMBL/GenBank/DDBJ whole genome shotgun (WGS) entry which is preliminary data.</text>
</comment>
<dbReference type="OrthoDB" id="8563187at2"/>
<dbReference type="RefSeq" id="WP_149332531.1">
    <property type="nucleotide sequence ID" value="NZ_QOVF01000002.1"/>
</dbReference>
<dbReference type="InterPro" id="IPR023210">
    <property type="entry name" value="NADP_OxRdtase_dom"/>
</dbReference>
<dbReference type="InterPro" id="IPR036812">
    <property type="entry name" value="NAD(P)_OxRdtase_dom_sf"/>
</dbReference>
<name>A0A7V7GUG4_9GAMM</name>
<organism evidence="3 4">
    <name type="scientific">Halopseudomonas laoshanensis</name>
    <dbReference type="NCBI Taxonomy" id="2268758"/>
    <lineage>
        <taxon>Bacteria</taxon>
        <taxon>Pseudomonadati</taxon>
        <taxon>Pseudomonadota</taxon>
        <taxon>Gammaproteobacteria</taxon>
        <taxon>Pseudomonadales</taxon>
        <taxon>Pseudomonadaceae</taxon>
        <taxon>Halopseudomonas</taxon>
    </lineage>
</organism>
<evidence type="ECO:0000313" key="4">
    <source>
        <dbReference type="Proteomes" id="UP000463138"/>
    </source>
</evidence>
<evidence type="ECO:0000313" key="3">
    <source>
        <dbReference type="EMBL" id="KAA0695170.1"/>
    </source>
</evidence>
<dbReference type="Pfam" id="PF00248">
    <property type="entry name" value="Aldo_ket_red"/>
    <property type="match status" value="1"/>
</dbReference>
<keyword evidence="1" id="KW-0732">Signal</keyword>
<dbReference type="PANTHER" id="PTHR43312:SF1">
    <property type="entry name" value="NADP-DEPENDENT OXIDOREDUCTASE DOMAIN-CONTAINING PROTEIN"/>
    <property type="match status" value="1"/>
</dbReference>
<feature type="signal peptide" evidence="1">
    <location>
        <begin position="1"/>
        <end position="27"/>
    </location>
</feature>
<dbReference type="CDD" id="cd19095">
    <property type="entry name" value="AKR_PA4992-like"/>
    <property type="match status" value="1"/>
</dbReference>
<sequence>MISRRDYLKLALATGAAMALKPALLWATDAPLELITRAIPSSGERLPVVGLGSSATFSSAASSEDQQALREVFQALVSQGGKVFDTAPSYGASEAVAASIVQEQGITDQIFWATKLNVAGRGGGTADEAQARAQIETSFERIGTPSIDLIQVHNLGDVPMQLGMLKALRDEKRVRYIGVTTTFPRQYQELEQVMEREPLDFIGIDYAIDNVTMEQRILPLARDKGIAVLVYAPFGRTRLWDKVRNHEVPEWAAEFDAHSWAQFFLKFVVAHPVVTAATPATSRARHMVDNMGAAMGTLPDESMRKRMIQHMEQLA</sequence>
<dbReference type="PROSITE" id="PS51318">
    <property type="entry name" value="TAT"/>
    <property type="match status" value="1"/>
</dbReference>
<evidence type="ECO:0000256" key="1">
    <source>
        <dbReference type="SAM" id="SignalP"/>
    </source>
</evidence>
<keyword evidence="4" id="KW-1185">Reference proteome</keyword>
<dbReference type="Proteomes" id="UP000463138">
    <property type="component" value="Unassembled WGS sequence"/>
</dbReference>
<reference evidence="3 4" key="1">
    <citation type="submission" date="2018-07" db="EMBL/GenBank/DDBJ databases">
        <title>Pseudomonas laoshanensis sp. nov., isolated from soil.</title>
        <authorList>
            <person name="Sun J."/>
            <person name="Yu L."/>
            <person name="Wang M."/>
            <person name="Zhang C."/>
        </authorList>
    </citation>
    <scope>NUCLEOTIDE SEQUENCE [LARGE SCALE GENOMIC DNA]</scope>
    <source>
        <strain evidence="3 4">Y22</strain>
    </source>
</reference>
<dbReference type="Gene3D" id="3.20.20.100">
    <property type="entry name" value="NADP-dependent oxidoreductase domain"/>
    <property type="match status" value="1"/>
</dbReference>
<dbReference type="InterPro" id="IPR053135">
    <property type="entry name" value="AKR2_Oxidoreductase"/>
</dbReference>
<evidence type="ECO:0000259" key="2">
    <source>
        <dbReference type="Pfam" id="PF00248"/>
    </source>
</evidence>
<dbReference type="EMBL" id="QOVF01000002">
    <property type="protein sequence ID" value="KAA0695170.1"/>
    <property type="molecule type" value="Genomic_DNA"/>
</dbReference>
<proteinExistence type="predicted"/>
<dbReference type="InterPro" id="IPR006311">
    <property type="entry name" value="TAT_signal"/>
</dbReference>
<dbReference type="SUPFAM" id="SSF51430">
    <property type="entry name" value="NAD(P)-linked oxidoreductase"/>
    <property type="match status" value="1"/>
</dbReference>
<dbReference type="AlphaFoldDB" id="A0A7V7GUG4"/>